<accession>A0A370XC06</accession>
<feature type="binding site" evidence="9">
    <location>
        <position position="13"/>
    </location>
    <ligand>
        <name>ATP</name>
        <dbReference type="ChEBI" id="CHEBI:30616"/>
    </ligand>
</feature>
<dbReference type="Pfam" id="PF00370">
    <property type="entry name" value="FGGY_N"/>
    <property type="match status" value="1"/>
</dbReference>
<gene>
    <name evidence="9 13" type="primary">glpK</name>
    <name evidence="13" type="ORF">DWU99_00550</name>
</gene>
<dbReference type="InterPro" id="IPR005999">
    <property type="entry name" value="Glycerol_kin"/>
</dbReference>
<feature type="binding site" evidence="9">
    <location>
        <position position="135"/>
    </location>
    <ligand>
        <name>sn-glycerol 3-phosphate</name>
        <dbReference type="ChEBI" id="CHEBI:57597"/>
    </ligand>
</feature>
<evidence type="ECO:0000259" key="12">
    <source>
        <dbReference type="Pfam" id="PF02782"/>
    </source>
</evidence>
<evidence type="ECO:0000256" key="8">
    <source>
        <dbReference type="ARBA" id="ARBA00052101"/>
    </source>
</evidence>
<feature type="binding site" evidence="9">
    <location>
        <position position="310"/>
    </location>
    <ligand>
        <name>ATP</name>
        <dbReference type="ChEBI" id="CHEBI:30616"/>
    </ligand>
</feature>
<keyword evidence="7 9" id="KW-0067">ATP-binding</keyword>
<dbReference type="InterPro" id="IPR043129">
    <property type="entry name" value="ATPase_NBD"/>
</dbReference>
<dbReference type="PANTHER" id="PTHR10196:SF69">
    <property type="entry name" value="GLYCEROL KINASE"/>
    <property type="match status" value="1"/>
</dbReference>
<dbReference type="InterPro" id="IPR018483">
    <property type="entry name" value="Carb_kinase_FGGY_CS"/>
</dbReference>
<feature type="binding site" evidence="9">
    <location>
        <position position="17"/>
    </location>
    <ligand>
        <name>ADP</name>
        <dbReference type="ChEBI" id="CHEBI:456216"/>
    </ligand>
</feature>
<organism evidence="13 14">
    <name type="scientific">Dyella psychrodurans</name>
    <dbReference type="NCBI Taxonomy" id="1927960"/>
    <lineage>
        <taxon>Bacteria</taxon>
        <taxon>Pseudomonadati</taxon>
        <taxon>Pseudomonadota</taxon>
        <taxon>Gammaproteobacteria</taxon>
        <taxon>Lysobacterales</taxon>
        <taxon>Rhodanobacteraceae</taxon>
        <taxon>Dyella</taxon>
    </lineage>
</organism>
<feature type="binding site" evidence="9">
    <location>
        <position position="415"/>
    </location>
    <ligand>
        <name>ADP</name>
        <dbReference type="ChEBI" id="CHEBI:456216"/>
    </ligand>
</feature>
<feature type="binding site" evidence="9">
    <location>
        <position position="15"/>
    </location>
    <ligand>
        <name>ATP</name>
        <dbReference type="ChEBI" id="CHEBI:30616"/>
    </ligand>
</feature>
<keyword evidence="6 9" id="KW-0319">Glycerol metabolism</keyword>
<evidence type="ECO:0000313" key="13">
    <source>
        <dbReference type="EMBL" id="RDS85800.1"/>
    </source>
</evidence>
<sequence>MDRNYILAIDQGTTSSRAMLFDRDGAVSGVAQREFNQYFPQPGWVEHDPREILASVRSTIVEVLTKAQIGATQIAGIGITNQRETTVVWDRATGQAIHNAIVWQSRQTVGICERLKADGYEPLVRERTGLLIDAYFSGTKVKWILDHVDGAHERAARGELLFGTIDSWLIWNLSEGKAHVTDVSNASRTLLYDIHKRRWCPDLLHMLDIPAAMLPEVRSSSEIYAHTDPVQFFGQRMPIAGVAGDQQAALFGQACFEPGMAKNTYGTGCFLLMNTGTQAVRSEHGLLTTLAWDVGGQVEYALEGSIFVAGSALQWLRDGLRMLDDSADSQSYAQRVESTDGVYCVPAFVGLGAPYWRSDVRGAMFGLTRGTRKEHFIRAVLESLAYQTRDVLDAMQADAGLTLKALRADGGAIANDFLAQFQADILDVTLARPVVGETTALGAAYLAGLAVGFWESREQIARQWQVQRAFEPCMDAARRDALYTGWKRAVEAVLSFGGGT</sequence>
<feature type="binding site" evidence="9">
    <location>
        <position position="13"/>
    </location>
    <ligand>
        <name>sn-glycerol 3-phosphate</name>
        <dbReference type="ChEBI" id="CHEBI:57597"/>
    </ligand>
</feature>
<proteinExistence type="inferred from homology"/>
<comment type="function">
    <text evidence="9">Key enzyme in the regulation of glycerol uptake and metabolism. Catalyzes the phosphorylation of glycerol to yield sn-glycerol 3-phosphate.</text>
</comment>
<dbReference type="GO" id="GO:0006072">
    <property type="term" value="P:glycerol-3-phosphate metabolic process"/>
    <property type="evidence" value="ECO:0007669"/>
    <property type="project" value="InterPro"/>
</dbReference>
<dbReference type="UniPathway" id="UPA00618">
    <property type="reaction ID" value="UER00672"/>
</dbReference>
<dbReference type="Pfam" id="PF02782">
    <property type="entry name" value="FGGY_C"/>
    <property type="match status" value="1"/>
</dbReference>
<keyword evidence="4 9" id="KW-0547">Nucleotide-binding</keyword>
<evidence type="ECO:0000256" key="6">
    <source>
        <dbReference type="ARBA" id="ARBA00022798"/>
    </source>
</evidence>
<feature type="binding site" evidence="9">
    <location>
        <position position="83"/>
    </location>
    <ligand>
        <name>sn-glycerol 3-phosphate</name>
        <dbReference type="ChEBI" id="CHEBI:57597"/>
    </ligand>
</feature>
<dbReference type="AlphaFoldDB" id="A0A370XC06"/>
<dbReference type="PROSITE" id="PS00933">
    <property type="entry name" value="FGGY_KINASES_1"/>
    <property type="match status" value="1"/>
</dbReference>
<feature type="binding site" evidence="9">
    <location>
        <position position="13"/>
    </location>
    <ligand>
        <name>ADP</name>
        <dbReference type="ChEBI" id="CHEBI:456216"/>
    </ligand>
</feature>
<evidence type="ECO:0000256" key="7">
    <source>
        <dbReference type="ARBA" id="ARBA00022840"/>
    </source>
</evidence>
<evidence type="ECO:0000256" key="9">
    <source>
        <dbReference type="HAMAP-Rule" id="MF_00186"/>
    </source>
</evidence>
<evidence type="ECO:0000256" key="4">
    <source>
        <dbReference type="ARBA" id="ARBA00022741"/>
    </source>
</evidence>
<evidence type="ECO:0000256" key="2">
    <source>
        <dbReference type="ARBA" id="ARBA00009156"/>
    </source>
</evidence>
<feature type="binding site" evidence="9">
    <location>
        <position position="314"/>
    </location>
    <ligand>
        <name>ATP</name>
        <dbReference type="ChEBI" id="CHEBI:30616"/>
    </ligand>
</feature>
<dbReference type="NCBIfam" id="NF000756">
    <property type="entry name" value="PRK00047.1"/>
    <property type="match status" value="1"/>
</dbReference>
<dbReference type="OrthoDB" id="9805576at2"/>
<dbReference type="NCBIfam" id="TIGR01311">
    <property type="entry name" value="glycerol_kin"/>
    <property type="match status" value="1"/>
</dbReference>
<evidence type="ECO:0000313" key="14">
    <source>
        <dbReference type="Proteomes" id="UP000255334"/>
    </source>
</evidence>
<feature type="binding site" evidence="9">
    <location>
        <position position="245"/>
    </location>
    <ligand>
        <name>sn-glycerol 3-phosphate</name>
        <dbReference type="ChEBI" id="CHEBI:57597"/>
    </ligand>
</feature>
<dbReference type="FunFam" id="3.30.420.40:FF:000008">
    <property type="entry name" value="Glycerol kinase"/>
    <property type="match status" value="1"/>
</dbReference>
<dbReference type="GO" id="GO:0004370">
    <property type="term" value="F:glycerol kinase activity"/>
    <property type="evidence" value="ECO:0007669"/>
    <property type="project" value="UniProtKB-UniRule"/>
</dbReference>
<feature type="domain" description="Carbohydrate kinase FGGY C-terminal" evidence="12">
    <location>
        <begin position="262"/>
        <end position="450"/>
    </location>
</feature>
<feature type="binding site" evidence="9">
    <location>
        <position position="83"/>
    </location>
    <ligand>
        <name>glycerol</name>
        <dbReference type="ChEBI" id="CHEBI:17754"/>
    </ligand>
</feature>
<feature type="domain" description="Carbohydrate kinase FGGY N-terminal" evidence="11">
    <location>
        <begin position="5"/>
        <end position="252"/>
    </location>
</feature>
<dbReference type="SUPFAM" id="SSF53067">
    <property type="entry name" value="Actin-like ATPase domain"/>
    <property type="match status" value="2"/>
</dbReference>
<feature type="binding site" evidence="9">
    <location>
        <position position="411"/>
    </location>
    <ligand>
        <name>ATP</name>
        <dbReference type="ChEBI" id="CHEBI:30616"/>
    </ligand>
</feature>
<comment type="catalytic activity">
    <reaction evidence="8 9">
        <text>glycerol + ATP = sn-glycerol 3-phosphate + ADP + H(+)</text>
        <dbReference type="Rhea" id="RHEA:21644"/>
        <dbReference type="ChEBI" id="CHEBI:15378"/>
        <dbReference type="ChEBI" id="CHEBI:17754"/>
        <dbReference type="ChEBI" id="CHEBI:30616"/>
        <dbReference type="ChEBI" id="CHEBI:57597"/>
        <dbReference type="ChEBI" id="CHEBI:456216"/>
        <dbReference type="EC" id="2.7.1.30"/>
    </reaction>
</comment>
<comment type="pathway">
    <text evidence="1 9">Polyol metabolism; glycerol degradation via glycerol kinase pathway; sn-glycerol 3-phosphate from glycerol: step 1/1.</text>
</comment>
<comment type="caution">
    <text evidence="13">The sequence shown here is derived from an EMBL/GenBank/DDBJ whole genome shotgun (WGS) entry which is preliminary data.</text>
</comment>
<feature type="binding site" evidence="9">
    <location>
        <position position="267"/>
    </location>
    <ligand>
        <name>ADP</name>
        <dbReference type="ChEBI" id="CHEBI:456216"/>
    </ligand>
</feature>
<dbReference type="EC" id="2.7.1.30" evidence="9"/>
<dbReference type="GO" id="GO:0005829">
    <property type="term" value="C:cytosol"/>
    <property type="evidence" value="ECO:0007669"/>
    <property type="project" value="UniProtKB-ARBA"/>
</dbReference>
<dbReference type="GO" id="GO:0005524">
    <property type="term" value="F:ATP binding"/>
    <property type="evidence" value="ECO:0007669"/>
    <property type="project" value="UniProtKB-UniRule"/>
</dbReference>
<feature type="binding site" evidence="9">
    <location>
        <position position="310"/>
    </location>
    <ligand>
        <name>ADP</name>
        <dbReference type="ChEBI" id="CHEBI:456216"/>
    </ligand>
</feature>
<dbReference type="RefSeq" id="WP_115476051.1">
    <property type="nucleotide sequence ID" value="NZ_QRBF01000001.1"/>
</dbReference>
<feature type="binding site" evidence="9">
    <location>
        <position position="135"/>
    </location>
    <ligand>
        <name>glycerol</name>
        <dbReference type="ChEBI" id="CHEBI:17754"/>
    </ligand>
</feature>
<protein>
    <recommendedName>
        <fullName evidence="9">Glycerol kinase</fullName>
        <ecNumber evidence="9">2.7.1.30</ecNumber>
    </recommendedName>
    <alternativeName>
        <fullName evidence="9">ATP:glycerol 3-phosphotransferase</fullName>
    </alternativeName>
    <alternativeName>
        <fullName evidence="9">Glycerokinase</fullName>
        <shortName evidence="9">GK</shortName>
    </alternativeName>
</protein>
<dbReference type="PROSITE" id="PS00445">
    <property type="entry name" value="FGGY_KINASES_2"/>
    <property type="match status" value="1"/>
</dbReference>
<keyword evidence="14" id="KW-1185">Reference proteome</keyword>
<evidence type="ECO:0000256" key="5">
    <source>
        <dbReference type="ARBA" id="ARBA00022777"/>
    </source>
</evidence>
<dbReference type="InterPro" id="IPR018485">
    <property type="entry name" value="FGGY_C"/>
</dbReference>
<dbReference type="PANTHER" id="PTHR10196">
    <property type="entry name" value="SUGAR KINASE"/>
    <property type="match status" value="1"/>
</dbReference>
<feature type="binding site" evidence="9">
    <location>
        <position position="245"/>
    </location>
    <ligand>
        <name>glycerol</name>
        <dbReference type="ChEBI" id="CHEBI:17754"/>
    </ligand>
</feature>
<keyword evidence="3 9" id="KW-0808">Transferase</keyword>
<comment type="activity regulation">
    <text evidence="9">Inhibited by fructose 1,6-bisphosphate (FBP).</text>
</comment>
<dbReference type="Proteomes" id="UP000255334">
    <property type="component" value="Unassembled WGS sequence"/>
</dbReference>
<dbReference type="EMBL" id="QRBF01000001">
    <property type="protein sequence ID" value="RDS85800.1"/>
    <property type="molecule type" value="Genomic_DNA"/>
</dbReference>
<comment type="similarity">
    <text evidence="2 9 10">Belongs to the FGGY kinase family.</text>
</comment>
<dbReference type="InterPro" id="IPR000577">
    <property type="entry name" value="Carb_kinase_FGGY"/>
</dbReference>
<feature type="binding site" evidence="9">
    <location>
        <position position="14"/>
    </location>
    <ligand>
        <name>ATP</name>
        <dbReference type="ChEBI" id="CHEBI:30616"/>
    </ligand>
</feature>
<feature type="binding site" evidence="9">
    <location>
        <position position="411"/>
    </location>
    <ligand>
        <name>ADP</name>
        <dbReference type="ChEBI" id="CHEBI:456216"/>
    </ligand>
</feature>
<dbReference type="PIRSF" id="PIRSF000538">
    <property type="entry name" value="GlpK"/>
    <property type="match status" value="1"/>
</dbReference>
<evidence type="ECO:0000256" key="1">
    <source>
        <dbReference type="ARBA" id="ARBA00005190"/>
    </source>
</evidence>
<feature type="binding site" evidence="9">
    <location>
        <position position="84"/>
    </location>
    <ligand>
        <name>sn-glycerol 3-phosphate</name>
        <dbReference type="ChEBI" id="CHEBI:57597"/>
    </ligand>
</feature>
<dbReference type="GO" id="GO:0019563">
    <property type="term" value="P:glycerol catabolic process"/>
    <property type="evidence" value="ECO:0007669"/>
    <property type="project" value="UniProtKB-UniRule"/>
</dbReference>
<feature type="binding site" evidence="9">
    <location>
        <position position="246"/>
    </location>
    <ligand>
        <name>glycerol</name>
        <dbReference type="ChEBI" id="CHEBI:17754"/>
    </ligand>
</feature>
<dbReference type="FunFam" id="3.30.420.40:FF:000007">
    <property type="entry name" value="Glycerol kinase"/>
    <property type="match status" value="1"/>
</dbReference>
<reference evidence="13 14" key="1">
    <citation type="submission" date="2018-07" db="EMBL/GenBank/DDBJ databases">
        <title>Dyella monticola sp. nov. and Dyella psychrodurans sp. nov. isolated from monsoon evergreen broad-leaved forest soil of Dinghu Mountain, China.</title>
        <authorList>
            <person name="Gao Z."/>
            <person name="Qiu L."/>
        </authorList>
    </citation>
    <scope>NUCLEOTIDE SEQUENCE [LARGE SCALE GENOMIC DNA]</scope>
    <source>
        <strain evidence="13 14">4MSK11</strain>
    </source>
</reference>
<dbReference type="Gene3D" id="3.30.420.40">
    <property type="match status" value="2"/>
</dbReference>
<dbReference type="HAMAP" id="MF_00186">
    <property type="entry name" value="Glycerol_kin"/>
    <property type="match status" value="1"/>
</dbReference>
<feature type="binding site" evidence="9">
    <location>
        <position position="84"/>
    </location>
    <ligand>
        <name>glycerol</name>
        <dbReference type="ChEBI" id="CHEBI:17754"/>
    </ligand>
</feature>
<name>A0A370XC06_9GAMM</name>
<feature type="binding site" evidence="9">
    <location>
        <position position="267"/>
    </location>
    <ligand>
        <name>ATP</name>
        <dbReference type="ChEBI" id="CHEBI:30616"/>
    </ligand>
</feature>
<evidence type="ECO:0000256" key="10">
    <source>
        <dbReference type="RuleBase" id="RU003733"/>
    </source>
</evidence>
<dbReference type="CDD" id="cd07786">
    <property type="entry name" value="FGGY_EcGK_like"/>
    <property type="match status" value="1"/>
</dbReference>
<dbReference type="InterPro" id="IPR018484">
    <property type="entry name" value="FGGY_N"/>
</dbReference>
<evidence type="ECO:0000256" key="3">
    <source>
        <dbReference type="ARBA" id="ARBA00022679"/>
    </source>
</evidence>
<keyword evidence="5 9" id="KW-0418">Kinase</keyword>
<evidence type="ECO:0000259" key="11">
    <source>
        <dbReference type="Pfam" id="PF00370"/>
    </source>
</evidence>